<dbReference type="Proteomes" id="UP000250443">
    <property type="component" value="Unassembled WGS sequence"/>
</dbReference>
<name>A0A2X2CET8_PSELU</name>
<gene>
    <name evidence="1" type="ORF">NCTC11842_01671</name>
</gene>
<dbReference type="AlphaFoldDB" id="A0A2X2CET8"/>
<protein>
    <submittedName>
        <fullName evidence="1">Uncharacterized protein</fullName>
    </submittedName>
</protein>
<dbReference type="EMBL" id="UAUF01000010">
    <property type="protein sequence ID" value="SPZ05251.1"/>
    <property type="molecule type" value="Genomic_DNA"/>
</dbReference>
<accession>A0A2X2CET8</accession>
<sequence>MSKNQAIIDYADMRDLDESDIKAARASWADTFIEKGYVPPLELLKRDFYVECAYCSKRIDRPNAAVMTEIQAFCTKECCDKHQGIGDELEEASDIALMLWPDAHIVATELVAGRIRVHFTFGQAERHAFWFSDADEVQVAPVDLEDWREFNKRMKALRAQR</sequence>
<organism evidence="1 2">
    <name type="scientific">Pseudomonas luteola</name>
    <dbReference type="NCBI Taxonomy" id="47886"/>
    <lineage>
        <taxon>Bacteria</taxon>
        <taxon>Pseudomonadati</taxon>
        <taxon>Pseudomonadota</taxon>
        <taxon>Gammaproteobacteria</taxon>
        <taxon>Pseudomonadales</taxon>
        <taxon>Pseudomonadaceae</taxon>
        <taxon>Pseudomonas</taxon>
    </lineage>
</organism>
<evidence type="ECO:0000313" key="1">
    <source>
        <dbReference type="EMBL" id="SPZ05251.1"/>
    </source>
</evidence>
<evidence type="ECO:0000313" key="2">
    <source>
        <dbReference type="Proteomes" id="UP000250443"/>
    </source>
</evidence>
<proteinExistence type="predicted"/>
<reference evidence="1 2" key="1">
    <citation type="submission" date="2018-06" db="EMBL/GenBank/DDBJ databases">
        <authorList>
            <consortium name="Pathogen Informatics"/>
            <person name="Doyle S."/>
        </authorList>
    </citation>
    <scope>NUCLEOTIDE SEQUENCE [LARGE SCALE GENOMIC DNA]</scope>
    <source>
        <strain evidence="1 2">NCTC11842</strain>
    </source>
</reference>